<dbReference type="GO" id="GO:0005829">
    <property type="term" value="C:cytosol"/>
    <property type="evidence" value="ECO:0007669"/>
    <property type="project" value="TreeGrafter"/>
</dbReference>
<evidence type="ECO:0000313" key="15">
    <source>
        <dbReference type="Proteomes" id="UP000214596"/>
    </source>
</evidence>
<dbReference type="GO" id="GO:0043200">
    <property type="term" value="P:response to amino acid"/>
    <property type="evidence" value="ECO:0007669"/>
    <property type="project" value="TreeGrafter"/>
</dbReference>
<name>A0A072HMP8_VIBPH</name>
<reference evidence="6 13" key="1">
    <citation type="submission" date="2015-07" db="EMBL/GenBank/DDBJ databases">
        <title>Foodborne Vibrio parahaemolyticus Isolates.</title>
        <authorList>
            <person name="Ronholm J."/>
            <person name="Petronella N."/>
            <person name="Kenwell R."/>
            <person name="Banerjee S."/>
        </authorList>
    </citation>
    <scope>NUCLEOTIDE SEQUENCE [LARGE SCALE GENOMIC DNA]</scope>
    <source>
        <strain evidence="6 13">HS-06-05</strain>
    </source>
</reference>
<dbReference type="InterPro" id="IPR036388">
    <property type="entry name" value="WH-like_DNA-bd_sf"/>
</dbReference>
<dbReference type="EMBL" id="CP114194">
    <property type="protein sequence ID" value="WAT91583.1"/>
    <property type="molecule type" value="Genomic_DNA"/>
</dbReference>
<reference evidence="7" key="9">
    <citation type="submission" date="2023-06" db="EMBL/GenBank/DDBJ databases">
        <title>Genomic Diversity of Vibrio spp. and Metagenomic Analysis of Pathogens in Florida Gulf Coastal Waters Following Hurricane Ian.</title>
        <authorList>
            <person name="Brumfield K.D."/>
        </authorList>
    </citation>
    <scope>NUCLEOTIDE SEQUENCE</scope>
    <source>
        <strain evidence="7">WBS2B-138</strain>
    </source>
</reference>
<evidence type="ECO:0000313" key="16">
    <source>
        <dbReference type="Proteomes" id="UP000464718"/>
    </source>
</evidence>
<dbReference type="CDD" id="cd00090">
    <property type="entry name" value="HTH_ARSR"/>
    <property type="match status" value="1"/>
</dbReference>
<dbReference type="Gene3D" id="3.30.70.920">
    <property type="match status" value="1"/>
</dbReference>
<evidence type="ECO:0000256" key="1">
    <source>
        <dbReference type="ARBA" id="ARBA00023015"/>
    </source>
</evidence>
<dbReference type="PROSITE" id="PS00519">
    <property type="entry name" value="HTH_ASNC_1"/>
    <property type="match status" value="1"/>
</dbReference>
<dbReference type="STRING" id="670.ACZ92_09215"/>
<dbReference type="PANTHER" id="PTHR30154">
    <property type="entry name" value="LEUCINE-RESPONSIVE REGULATORY PROTEIN"/>
    <property type="match status" value="1"/>
</dbReference>
<dbReference type="PRINTS" id="PR00033">
    <property type="entry name" value="HTHASNC"/>
</dbReference>
<dbReference type="Pfam" id="PF01037">
    <property type="entry name" value="AsnC_trans_reg"/>
    <property type="match status" value="1"/>
</dbReference>
<dbReference type="EMBL" id="JABCLD010002361">
    <property type="protein sequence ID" value="NMU30188.1"/>
    <property type="molecule type" value="Genomic_DNA"/>
</dbReference>
<sequence length="150" mass="16539">MISNMTLQGLDKLDRKILSSLLTNGRESIANLSRNIGLSRTAVAERINRLEKTGIIKGYTAQIRIESDGRKAASYLLISCEKGKKNEVTNALKEIPEVRLTSVVGGSFDIIALIEAPDLQSIHHLCNEIESFNGIQKLDTTVVLHQPISR</sequence>
<evidence type="ECO:0000313" key="8">
    <source>
        <dbReference type="EMBL" id="NMU30188.1"/>
    </source>
</evidence>
<evidence type="ECO:0000256" key="3">
    <source>
        <dbReference type="ARBA" id="ARBA00023163"/>
    </source>
</evidence>
<dbReference type="Proteomes" id="UP000214596">
    <property type="component" value="Unassembled WGS sequence"/>
</dbReference>
<dbReference type="EMBL" id="CP034298">
    <property type="protein sequence ID" value="QHH09232.1"/>
    <property type="molecule type" value="Genomic_DNA"/>
</dbReference>
<dbReference type="SUPFAM" id="SSF54909">
    <property type="entry name" value="Dimeric alpha+beta barrel"/>
    <property type="match status" value="1"/>
</dbReference>
<dbReference type="PROSITE" id="PS50956">
    <property type="entry name" value="HTH_ASNC_2"/>
    <property type="match status" value="1"/>
</dbReference>
<dbReference type="InterPro" id="IPR011008">
    <property type="entry name" value="Dimeric_a/b-barrel"/>
</dbReference>
<keyword evidence="14" id="KW-1185">Reference proteome</keyword>
<reference evidence="5" key="4">
    <citation type="journal article" date="2018" name="Genome Biol.">
        <title>SKESA: strategic k-mer extension for scrupulous assemblies.</title>
        <authorList>
            <person name="Souvorov A."/>
            <person name="Agarwala R."/>
            <person name="Lipman D.J."/>
        </authorList>
    </citation>
    <scope>NUCLEOTIDE SEQUENCE</scope>
    <source>
        <strain evidence="5">1930</strain>
    </source>
</reference>
<gene>
    <name evidence="6" type="ORF">ACX05_15290</name>
    <name evidence="9" type="ORF">AKG60_00515</name>
    <name evidence="10" type="ORF">CA163_07310</name>
    <name evidence="11" type="ORF">EHC69_07530</name>
    <name evidence="8" type="ORF">HKB21_31755</name>
    <name evidence="5" type="ORF">I7278_14150</name>
    <name evidence="12" type="ORF">O1Q84_07095</name>
    <name evidence="7" type="ORF">QX249_04890</name>
</gene>
<dbReference type="AlphaFoldDB" id="A0A072HMP8"/>
<dbReference type="Proteomes" id="UP001156560">
    <property type="component" value="Chromosome 1"/>
</dbReference>
<protein>
    <submittedName>
        <fullName evidence="5 7">AsnC family transcriptional regulator</fullName>
    </submittedName>
    <submittedName>
        <fullName evidence="10">Transcriptional regulator</fullName>
    </submittedName>
</protein>
<keyword evidence="1" id="KW-0805">Transcription regulation</keyword>
<dbReference type="PANTHER" id="PTHR30154:SF34">
    <property type="entry name" value="TRANSCRIPTIONAL REGULATOR AZLB"/>
    <property type="match status" value="1"/>
</dbReference>
<reference evidence="5" key="6">
    <citation type="submission" date="2019-12" db="EMBL/GenBank/DDBJ databases">
        <authorList>
            <consortium name="NCBI Pathogen Detection Project"/>
        </authorList>
    </citation>
    <scope>NUCLEOTIDE SEQUENCE</scope>
    <source>
        <strain evidence="5">1930</strain>
    </source>
</reference>
<accession>A0A072HMP8</accession>
<dbReference type="EMBL" id="NIXT01000294">
    <property type="protein sequence ID" value="OXE33479.1"/>
    <property type="molecule type" value="Genomic_DNA"/>
</dbReference>
<reference evidence="8 17" key="7">
    <citation type="submission" date="2020-04" db="EMBL/GenBank/DDBJ databases">
        <title>Whole-genome sequencing of Vibrio spp. from China reveals different genetic environments of blaCTX-M-14 among diverse lineages.</title>
        <authorList>
            <person name="Zheng Z."/>
            <person name="Ye L."/>
            <person name="Chen S."/>
        </authorList>
    </citation>
    <scope>NUCLEOTIDE SEQUENCE [LARGE SCALE GENOMIC DNA]</scope>
    <source>
        <strain evidence="8 17">Vb0574</strain>
    </source>
</reference>
<dbReference type="InterPro" id="IPR011991">
    <property type="entry name" value="ArsR-like_HTH"/>
</dbReference>
<evidence type="ECO:0000313" key="17">
    <source>
        <dbReference type="Proteomes" id="UP000555836"/>
    </source>
</evidence>
<feature type="domain" description="HTH asnC-type" evidence="4">
    <location>
        <begin position="10"/>
        <end position="71"/>
    </location>
</feature>
<dbReference type="GO" id="GO:0006355">
    <property type="term" value="P:regulation of DNA-templated transcription"/>
    <property type="evidence" value="ECO:0007669"/>
    <property type="project" value="UniProtKB-ARBA"/>
</dbReference>
<evidence type="ECO:0000313" key="6">
    <source>
        <dbReference type="EMBL" id="KOY30835.1"/>
    </source>
</evidence>
<dbReference type="InterPro" id="IPR036390">
    <property type="entry name" value="WH_DNA-bd_sf"/>
</dbReference>
<dbReference type="Proteomes" id="UP000037697">
    <property type="component" value="Unassembled WGS sequence"/>
</dbReference>
<evidence type="ECO:0000256" key="2">
    <source>
        <dbReference type="ARBA" id="ARBA00023125"/>
    </source>
</evidence>
<dbReference type="EMBL" id="JAUHGG010000001">
    <property type="protein sequence ID" value="MDS1819979.1"/>
    <property type="molecule type" value="Genomic_DNA"/>
</dbReference>
<reference evidence="12" key="8">
    <citation type="submission" date="2022-12" db="EMBL/GenBank/DDBJ databases">
        <title>Vibrio parahaemolyticus become highly virulent by producing novel Tc toxins.</title>
        <authorList>
            <person name="Yang F."/>
            <person name="You Y."/>
            <person name="Lai Q."/>
            <person name="Xu L."/>
            <person name="Li F."/>
        </authorList>
    </citation>
    <scope>NUCLEOTIDE SEQUENCE</scope>
    <source>
        <strain evidence="12">Vp-HL-202005</strain>
    </source>
</reference>
<dbReference type="Gene3D" id="1.10.10.10">
    <property type="entry name" value="Winged helix-like DNA-binding domain superfamily/Winged helix DNA-binding domain"/>
    <property type="match status" value="1"/>
</dbReference>
<evidence type="ECO:0000313" key="13">
    <source>
        <dbReference type="Proteomes" id="UP000037697"/>
    </source>
</evidence>
<evidence type="ECO:0000313" key="14">
    <source>
        <dbReference type="Proteomes" id="UP000191946"/>
    </source>
</evidence>
<dbReference type="InterPro" id="IPR019888">
    <property type="entry name" value="Tscrpt_reg_AsnC-like"/>
</dbReference>
<evidence type="ECO:0000313" key="11">
    <source>
        <dbReference type="EMBL" id="QHH09232.1"/>
    </source>
</evidence>
<dbReference type="InterPro" id="IPR019885">
    <property type="entry name" value="Tscrpt_reg_HTH_AsnC-type_CS"/>
</dbReference>
<dbReference type="Proteomes" id="UP000191946">
    <property type="component" value="Unassembled WGS sequence"/>
</dbReference>
<dbReference type="OMA" id="MLLVECD"/>
<dbReference type="OrthoDB" id="5476at2"/>
<evidence type="ECO:0000313" key="10">
    <source>
        <dbReference type="EMBL" id="OXE33479.1"/>
    </source>
</evidence>
<dbReference type="Proteomes" id="UP001253193">
    <property type="component" value="Unassembled WGS sequence"/>
</dbReference>
<evidence type="ECO:0000313" key="9">
    <source>
        <dbReference type="EMBL" id="OQK04554.1"/>
    </source>
</evidence>
<organism evidence="10 15">
    <name type="scientific">Vibrio parahaemolyticus</name>
    <dbReference type="NCBI Taxonomy" id="670"/>
    <lineage>
        <taxon>Bacteria</taxon>
        <taxon>Pseudomonadati</taxon>
        <taxon>Pseudomonadota</taxon>
        <taxon>Gammaproteobacteria</taxon>
        <taxon>Vibrionales</taxon>
        <taxon>Vibrionaceae</taxon>
        <taxon>Vibrio</taxon>
    </lineage>
</organism>
<dbReference type="GO" id="GO:0043565">
    <property type="term" value="F:sequence-specific DNA binding"/>
    <property type="evidence" value="ECO:0007669"/>
    <property type="project" value="InterPro"/>
</dbReference>
<dbReference type="EMBL" id="DACQKT010000006">
    <property type="protein sequence ID" value="HAS6677954.1"/>
    <property type="molecule type" value="Genomic_DNA"/>
</dbReference>
<reference evidence="11 16" key="5">
    <citation type="submission" date="2018-12" db="EMBL/GenBank/DDBJ databases">
        <title>Genomic insights into the evolutionary origins and pathogenicity of five Vibrio parahaemolyticus strains isolated from the shrimp with acute hepatopancreatic necrosis disease (AHPND).</title>
        <authorList>
            <person name="Yang Q."/>
            <person name="Dong X."/>
            <person name="Xie G."/>
            <person name="Fu S."/>
            <person name="Zou P."/>
            <person name="Sun J."/>
            <person name="Wang Y."/>
            <person name="Huang J."/>
        </authorList>
    </citation>
    <scope>NUCLEOTIDE SEQUENCE [LARGE SCALE GENOMIC DNA]</scope>
    <source>
        <strain evidence="11 16">20160303005-1</strain>
    </source>
</reference>
<dbReference type="SMART" id="SM00344">
    <property type="entry name" value="HTH_ASNC"/>
    <property type="match status" value="1"/>
</dbReference>
<reference evidence="9 14" key="2">
    <citation type="submission" date="2015-08" db="EMBL/GenBank/DDBJ databases">
        <title>Draft Genome Sequences of Vibrio parahaemolyticus Strains.</title>
        <authorList>
            <person name="Gonzalez-Escalona N."/>
            <person name="DePaola A."/>
        </authorList>
    </citation>
    <scope>NUCLEOTIDE SEQUENCE [LARGE SCALE GENOMIC DNA]</scope>
    <source>
        <strain evidence="9 14">CFSAN001621</strain>
    </source>
</reference>
<keyword evidence="3" id="KW-0804">Transcription</keyword>
<dbReference type="InterPro" id="IPR000485">
    <property type="entry name" value="AsnC-type_HTH_dom"/>
</dbReference>
<dbReference type="SUPFAM" id="SSF46785">
    <property type="entry name" value="Winged helix' DNA-binding domain"/>
    <property type="match status" value="1"/>
</dbReference>
<dbReference type="InterPro" id="IPR019887">
    <property type="entry name" value="Tscrpt_reg_AsnC/Lrp_C"/>
</dbReference>
<dbReference type="Proteomes" id="UP000555836">
    <property type="component" value="Unassembled WGS sequence"/>
</dbReference>
<evidence type="ECO:0000313" key="12">
    <source>
        <dbReference type="EMBL" id="WAT91583.1"/>
    </source>
</evidence>
<dbReference type="Proteomes" id="UP000856022">
    <property type="component" value="Unassembled WGS sequence"/>
</dbReference>
<dbReference type="GeneID" id="1188914"/>
<dbReference type="RefSeq" id="WP_005480668.1">
    <property type="nucleotide sequence ID" value="NZ_CABMHD010000004.1"/>
</dbReference>
<dbReference type="EMBL" id="LIRS01000086">
    <property type="protein sequence ID" value="KOY30835.1"/>
    <property type="molecule type" value="Genomic_DNA"/>
</dbReference>
<reference evidence="10 15" key="3">
    <citation type="journal article" date="2017" name="Appl. Environ. Microbiol.">
        <title>Parallel evolution of two clades of a major Atlantic endemic Vibrio parahaemolyticus pathogen lineage by independent acquisition of related pathogenicity islands.</title>
        <authorList>
            <person name="Xu F."/>
            <person name="Gonzalez-Escalona N."/>
            <person name="Drees K.P."/>
            <person name="Sebra R.P."/>
            <person name="Cooper V.S."/>
            <person name="Jones S.H."/>
            <person name="Whistler C.A."/>
        </authorList>
    </citation>
    <scope>NUCLEOTIDE SEQUENCE [LARGE SCALE GENOMIC DNA]</scope>
    <source>
        <strain evidence="10 15">MAVP-3</strain>
    </source>
</reference>
<evidence type="ECO:0000313" key="5">
    <source>
        <dbReference type="EMBL" id="HAS6677954.1"/>
    </source>
</evidence>
<evidence type="ECO:0000313" key="7">
    <source>
        <dbReference type="EMBL" id="MDS1819979.1"/>
    </source>
</evidence>
<proteinExistence type="predicted"/>
<dbReference type="Proteomes" id="UP000464718">
    <property type="component" value="Chromosome i"/>
</dbReference>
<dbReference type="Pfam" id="PF13404">
    <property type="entry name" value="HTH_AsnC-type"/>
    <property type="match status" value="1"/>
</dbReference>
<dbReference type="EMBL" id="LHQV01000002">
    <property type="protein sequence ID" value="OQK04554.1"/>
    <property type="molecule type" value="Genomic_DNA"/>
</dbReference>
<keyword evidence="2" id="KW-0238">DNA-binding</keyword>
<evidence type="ECO:0000259" key="4">
    <source>
        <dbReference type="PROSITE" id="PS50956"/>
    </source>
</evidence>